<evidence type="ECO:0000313" key="2">
    <source>
        <dbReference type="Proteomes" id="UP000026961"/>
    </source>
</evidence>
<protein>
    <submittedName>
        <fullName evidence="1">Uncharacterized protein</fullName>
    </submittedName>
</protein>
<reference evidence="1" key="2">
    <citation type="submission" date="2018-05" db="EMBL/GenBank/DDBJ databases">
        <title>OgluRS3 (Oryza glumaepatula Reference Sequence Version 3).</title>
        <authorList>
            <person name="Zhang J."/>
            <person name="Kudrna D."/>
            <person name="Lee S."/>
            <person name="Talag J."/>
            <person name="Welchert J."/>
            <person name="Wing R.A."/>
        </authorList>
    </citation>
    <scope>NUCLEOTIDE SEQUENCE [LARGE SCALE GENOMIC DNA]</scope>
</reference>
<sequence length="136" mass="15719">MGRDQRRIRLTGTSSTLRIRTRLKQIWAKIYDQWWARISSSLWIHRRAAALAHRTFKYNWPYGPRPDGLTQGPVIWPVPGTTRFDSGVGSYPCWPGPIAVLCLGYYLGKLGQHGPARSSGMRKRLIFNLCNRRHKE</sequence>
<dbReference type="AlphaFoldDB" id="A0A0D9ZBU2"/>
<reference evidence="1" key="1">
    <citation type="submission" date="2015-04" db="UniProtKB">
        <authorList>
            <consortium name="EnsemblPlants"/>
        </authorList>
    </citation>
    <scope>IDENTIFICATION</scope>
</reference>
<dbReference type="Proteomes" id="UP000026961">
    <property type="component" value="Chromosome 3"/>
</dbReference>
<name>A0A0D9ZBU2_9ORYZ</name>
<accession>A0A0D9ZBU2</accession>
<evidence type="ECO:0000313" key="1">
    <source>
        <dbReference type="EnsemblPlants" id="OGLUM03G30420.1"/>
    </source>
</evidence>
<dbReference type="EnsemblPlants" id="OGLUM03G30420.1">
    <property type="protein sequence ID" value="OGLUM03G30420.1"/>
    <property type="gene ID" value="OGLUM03G30420"/>
</dbReference>
<proteinExistence type="predicted"/>
<keyword evidence="2" id="KW-1185">Reference proteome</keyword>
<organism evidence="1">
    <name type="scientific">Oryza glumipatula</name>
    <dbReference type="NCBI Taxonomy" id="40148"/>
    <lineage>
        <taxon>Eukaryota</taxon>
        <taxon>Viridiplantae</taxon>
        <taxon>Streptophyta</taxon>
        <taxon>Embryophyta</taxon>
        <taxon>Tracheophyta</taxon>
        <taxon>Spermatophyta</taxon>
        <taxon>Magnoliopsida</taxon>
        <taxon>Liliopsida</taxon>
        <taxon>Poales</taxon>
        <taxon>Poaceae</taxon>
        <taxon>BOP clade</taxon>
        <taxon>Oryzoideae</taxon>
        <taxon>Oryzeae</taxon>
        <taxon>Oryzinae</taxon>
        <taxon>Oryza</taxon>
    </lineage>
</organism>
<dbReference type="Gramene" id="OGLUM03G30420.1">
    <property type="protein sequence ID" value="OGLUM03G30420.1"/>
    <property type="gene ID" value="OGLUM03G30420"/>
</dbReference>
<dbReference type="HOGENOM" id="CLU_1878659_0_0_1"/>